<keyword evidence="2" id="KW-0732">Signal</keyword>
<reference evidence="4" key="1">
    <citation type="journal article" date="2019" name="Int. J. Syst. Evol. Microbiol.">
        <title>The Global Catalogue of Microorganisms (GCM) 10K type strain sequencing project: providing services to taxonomists for standard genome sequencing and annotation.</title>
        <authorList>
            <consortium name="The Broad Institute Genomics Platform"/>
            <consortium name="The Broad Institute Genome Sequencing Center for Infectious Disease"/>
            <person name="Wu L."/>
            <person name="Ma J."/>
        </authorList>
    </citation>
    <scope>NUCLEOTIDE SEQUENCE [LARGE SCALE GENOMIC DNA]</scope>
    <source>
        <strain evidence="4">JCM 9088</strain>
    </source>
</reference>
<protein>
    <recommendedName>
        <fullName evidence="5">DUF3558 domain-containing protein</fullName>
    </recommendedName>
</protein>
<feature type="chain" id="PRO_5045828823" description="DUF3558 domain-containing protein" evidence="2">
    <location>
        <begin position="21"/>
        <end position="311"/>
    </location>
</feature>
<sequence length="311" mass="31743">MQRKAYVPGVALLAALTAGCTGGSGTDGSAADSKAGETTTSVAPGKYRTLREPCGSVDRSTLRNLLPGVATLPEEQQEKAYAGTAAVTYDTDRRVGCRWKADSPGATHQLLIDFERVVSYDSGVSDDDRAKEVYARQEAAADLPAPTGRPTEDEGEGEGEGKGGEGEASASPGTGESPTASGAGDRATSEADGGGSGAPTPGSDASDSETGAGPGTESGTAPGTGTRAPEGLEPRVLTGLGDAAFLDDTLARSGSTTQHRTVSVVFRTSNVIVTVQYSAQPSLTTDVPDSKELQEKTRALARRLAEQFSDQ</sequence>
<keyword evidence="4" id="KW-1185">Reference proteome</keyword>
<evidence type="ECO:0000256" key="2">
    <source>
        <dbReference type="SAM" id="SignalP"/>
    </source>
</evidence>
<evidence type="ECO:0000256" key="1">
    <source>
        <dbReference type="SAM" id="MobiDB-lite"/>
    </source>
</evidence>
<evidence type="ECO:0000313" key="4">
    <source>
        <dbReference type="Proteomes" id="UP001500403"/>
    </source>
</evidence>
<dbReference type="Proteomes" id="UP001500403">
    <property type="component" value="Unassembled WGS sequence"/>
</dbReference>
<dbReference type="EMBL" id="BAAAUD010000036">
    <property type="protein sequence ID" value="GAA2947684.1"/>
    <property type="molecule type" value="Genomic_DNA"/>
</dbReference>
<organism evidence="3 4">
    <name type="scientific">Streptomyces enissocaesilis</name>
    <dbReference type="NCBI Taxonomy" id="332589"/>
    <lineage>
        <taxon>Bacteria</taxon>
        <taxon>Bacillati</taxon>
        <taxon>Actinomycetota</taxon>
        <taxon>Actinomycetes</taxon>
        <taxon>Kitasatosporales</taxon>
        <taxon>Streptomycetaceae</taxon>
        <taxon>Streptomyces</taxon>
        <taxon>Streptomyces rochei group</taxon>
    </lineage>
</organism>
<feature type="region of interest" description="Disordered" evidence="1">
    <location>
        <begin position="137"/>
        <end position="233"/>
    </location>
</feature>
<feature type="compositionally biased region" description="Low complexity" evidence="1">
    <location>
        <begin position="167"/>
        <end position="177"/>
    </location>
</feature>
<dbReference type="RefSeq" id="WP_344496318.1">
    <property type="nucleotide sequence ID" value="NZ_BAAAUD010000036.1"/>
</dbReference>
<feature type="signal peptide" evidence="2">
    <location>
        <begin position="1"/>
        <end position="20"/>
    </location>
</feature>
<evidence type="ECO:0008006" key="5">
    <source>
        <dbReference type="Google" id="ProtNLM"/>
    </source>
</evidence>
<proteinExistence type="predicted"/>
<evidence type="ECO:0000313" key="3">
    <source>
        <dbReference type="EMBL" id="GAA2947684.1"/>
    </source>
</evidence>
<accession>A0ABP6JU42</accession>
<comment type="caution">
    <text evidence="3">The sequence shown here is derived from an EMBL/GenBank/DDBJ whole genome shotgun (WGS) entry which is preliminary data.</text>
</comment>
<name>A0ABP6JU42_9ACTN</name>
<gene>
    <name evidence="3" type="ORF">GCM10010446_36150</name>
</gene>
<dbReference type="PROSITE" id="PS51257">
    <property type="entry name" value="PROKAR_LIPOPROTEIN"/>
    <property type="match status" value="1"/>
</dbReference>